<feature type="region of interest" description="Disordered" evidence="1">
    <location>
        <begin position="72"/>
        <end position="109"/>
    </location>
</feature>
<dbReference type="EMBL" id="CAMXCT020000002">
    <property type="protein sequence ID" value="CAL1125677.1"/>
    <property type="molecule type" value="Genomic_DNA"/>
</dbReference>
<proteinExistence type="predicted"/>
<keyword evidence="2" id="KW-0732">Signal</keyword>
<evidence type="ECO:0000256" key="1">
    <source>
        <dbReference type="SAM" id="MobiDB-lite"/>
    </source>
</evidence>
<evidence type="ECO:0000313" key="3">
    <source>
        <dbReference type="EMBL" id="CAI3972302.1"/>
    </source>
</evidence>
<dbReference type="Proteomes" id="UP001152797">
    <property type="component" value="Unassembled WGS sequence"/>
</dbReference>
<dbReference type="OrthoDB" id="10511950at2759"/>
<evidence type="ECO:0000256" key="2">
    <source>
        <dbReference type="SAM" id="SignalP"/>
    </source>
</evidence>
<dbReference type="EMBL" id="CAMXCT010000002">
    <property type="protein sequence ID" value="CAI3972302.1"/>
    <property type="molecule type" value="Genomic_DNA"/>
</dbReference>
<feature type="chain" id="PRO_5043269388" evidence="2">
    <location>
        <begin position="40"/>
        <end position="220"/>
    </location>
</feature>
<organism evidence="3">
    <name type="scientific">Cladocopium goreaui</name>
    <dbReference type="NCBI Taxonomy" id="2562237"/>
    <lineage>
        <taxon>Eukaryota</taxon>
        <taxon>Sar</taxon>
        <taxon>Alveolata</taxon>
        <taxon>Dinophyceae</taxon>
        <taxon>Suessiales</taxon>
        <taxon>Symbiodiniaceae</taxon>
        <taxon>Cladocopium</taxon>
    </lineage>
</organism>
<reference evidence="3" key="1">
    <citation type="submission" date="2022-10" db="EMBL/GenBank/DDBJ databases">
        <authorList>
            <person name="Chen Y."/>
            <person name="Dougan E. K."/>
            <person name="Chan C."/>
            <person name="Rhodes N."/>
            <person name="Thang M."/>
        </authorList>
    </citation>
    <scope>NUCLEOTIDE SEQUENCE</scope>
</reference>
<dbReference type="AlphaFoldDB" id="A0A9P1BF82"/>
<reference evidence="4" key="2">
    <citation type="submission" date="2024-04" db="EMBL/GenBank/DDBJ databases">
        <authorList>
            <person name="Chen Y."/>
            <person name="Shah S."/>
            <person name="Dougan E. K."/>
            <person name="Thang M."/>
            <person name="Chan C."/>
        </authorList>
    </citation>
    <scope>NUCLEOTIDE SEQUENCE [LARGE SCALE GENOMIC DNA]</scope>
</reference>
<keyword evidence="5" id="KW-1185">Reference proteome</keyword>
<name>A0A9P1BF82_9DINO</name>
<accession>A0A9P1BF82</accession>
<sequence length="220" mass="23749">MSPVVFAQAIGSRPKETALFVLAMLRLICIVASVSIAAADFVPADEACGNDEEDCALSLRQLRGHQAEVEVSEHRAAPLAESPQVNELAEPIEVTPGTAPEEAEEDDYDEDLEEEIKINETARQNKREAEEGGTCCFSGENSKDTCGTCYPMSIASYKSKCSKKNNCMGCGGTWCQSTCVIGAADPLRKCQTAYPTGVSKDPAAAKFPPHWNFEDLLHLV</sequence>
<comment type="caution">
    <text evidence="3">The sequence shown here is derived from an EMBL/GenBank/DDBJ whole genome shotgun (WGS) entry which is preliminary data.</text>
</comment>
<feature type="signal peptide" evidence="2">
    <location>
        <begin position="1"/>
        <end position="39"/>
    </location>
</feature>
<gene>
    <name evidence="3" type="ORF">C1SCF055_LOCUS892</name>
</gene>
<evidence type="ECO:0000313" key="4">
    <source>
        <dbReference type="EMBL" id="CAL1125677.1"/>
    </source>
</evidence>
<evidence type="ECO:0000313" key="5">
    <source>
        <dbReference type="Proteomes" id="UP001152797"/>
    </source>
</evidence>
<dbReference type="EMBL" id="CAMXCT030000002">
    <property type="protein sequence ID" value="CAL4759614.1"/>
    <property type="molecule type" value="Genomic_DNA"/>
</dbReference>
<protein>
    <submittedName>
        <fullName evidence="3">Uncharacterized protein</fullName>
    </submittedName>
</protein>